<evidence type="ECO:0000313" key="2">
    <source>
        <dbReference type="Proteomes" id="UP000320095"/>
    </source>
</evidence>
<dbReference type="Proteomes" id="UP000320095">
    <property type="component" value="Unassembled WGS sequence"/>
</dbReference>
<dbReference type="EMBL" id="RCZG01000002">
    <property type="protein sequence ID" value="TPG35750.1"/>
    <property type="molecule type" value="Genomic_DNA"/>
</dbReference>
<organism evidence="1 2">
    <name type="scientific">Mycolicibacterium hodleri</name>
    <dbReference type="NCBI Taxonomy" id="49897"/>
    <lineage>
        <taxon>Bacteria</taxon>
        <taxon>Bacillati</taxon>
        <taxon>Actinomycetota</taxon>
        <taxon>Actinomycetes</taxon>
        <taxon>Mycobacteriales</taxon>
        <taxon>Mycobacteriaceae</taxon>
        <taxon>Mycolicibacterium</taxon>
    </lineage>
</organism>
<name>A0A502EGW8_9MYCO</name>
<reference evidence="1 2" key="1">
    <citation type="journal article" date="2019" name="Environ. Microbiol.">
        <title>Species interactions and distinct microbial communities in high Arctic permafrost affected cryosols are associated with the CH4 and CO2 gas fluxes.</title>
        <authorList>
            <person name="Altshuler I."/>
            <person name="Hamel J."/>
            <person name="Turney S."/>
            <person name="Magnuson E."/>
            <person name="Levesque R."/>
            <person name="Greer C."/>
            <person name="Whyte L.G."/>
        </authorList>
    </citation>
    <scope>NUCLEOTIDE SEQUENCE [LARGE SCALE GENOMIC DNA]</scope>
    <source>
        <strain evidence="1 2">S5.20</strain>
    </source>
</reference>
<dbReference type="AlphaFoldDB" id="A0A502EGW8"/>
<protein>
    <submittedName>
        <fullName evidence="1">Uncharacterized protein</fullName>
    </submittedName>
</protein>
<keyword evidence="2" id="KW-1185">Reference proteome</keyword>
<gene>
    <name evidence="1" type="ORF">EAH80_06705</name>
</gene>
<sequence length="462" mass="48025">MTIFATAVVEPASPTTVTPTLKLNGYDLVPSSPEEVRSLYGRWTYVPGAPSTVQGEQQFEVVDPTNSTNQGTFDALLTRGVGYKYVGLLVTSNDGNNVGTADGQVPPVGSVINSFAGGFFGWSYSAMPSPTGDVISFTVRTPFGTIPLPVSFDAAKGIADHSVDNRPIELTNGYSIAPADPLAETFTGTSGIAPFFSSVQGHQVFSVYDSAGVAVGSFEGAFTATADILGLSTQAILVTSNDGPNVGTAAGQTPPVGSVYNVIYNSGTDRVLYSSLPSPAGDVISLIEVNGNTVSNNARTLLDASAPPSVASLPATHGQSFVPVSPLRPVGINGLPPREVQVQGYQQFDVLDSAGTTIGSFDADVMRQWDFLGISSEAILVTNDTTGTTGTAPGDVPPVGSIFNYVYFGKGKVGIARVAMPTPSGDAISSKLLTPLGNILIHSRNKHVADRTAVTFFDPFRL</sequence>
<proteinExistence type="predicted"/>
<evidence type="ECO:0000313" key="1">
    <source>
        <dbReference type="EMBL" id="TPG35750.1"/>
    </source>
</evidence>
<accession>A0A502EGW8</accession>
<comment type="caution">
    <text evidence="1">The sequence shown here is derived from an EMBL/GenBank/DDBJ whole genome shotgun (WGS) entry which is preliminary data.</text>
</comment>